<evidence type="ECO:0000313" key="2">
    <source>
        <dbReference type="EMBL" id="KJY23815.1"/>
    </source>
</evidence>
<feature type="signal peptide" evidence="1">
    <location>
        <begin position="1"/>
        <end position="22"/>
    </location>
</feature>
<sequence>MYRSRKRLLATAALWAAASALAAGCGGDGSAHPSGSAPGGGCPAALARAKEAVGRAERTGAGWN</sequence>
<keyword evidence="1" id="KW-0732">Signal</keyword>
<gene>
    <name evidence="2" type="ORF">VR44_37180</name>
</gene>
<evidence type="ECO:0008006" key="4">
    <source>
        <dbReference type="Google" id="ProtNLM"/>
    </source>
</evidence>
<dbReference type="EMBL" id="JZWV01001354">
    <property type="protein sequence ID" value="KJY23815.1"/>
    <property type="molecule type" value="Genomic_DNA"/>
</dbReference>
<organism evidence="2 3">
    <name type="scientific">Streptomyces katrae</name>
    <dbReference type="NCBI Taxonomy" id="68223"/>
    <lineage>
        <taxon>Bacteria</taxon>
        <taxon>Bacillati</taxon>
        <taxon>Actinomycetota</taxon>
        <taxon>Actinomycetes</taxon>
        <taxon>Kitasatosporales</taxon>
        <taxon>Streptomycetaceae</taxon>
        <taxon>Streptomyces</taxon>
    </lineage>
</organism>
<dbReference type="AlphaFoldDB" id="A0A0F4IP51"/>
<comment type="caution">
    <text evidence="2">The sequence shown here is derived from an EMBL/GenBank/DDBJ whole genome shotgun (WGS) entry which is preliminary data.</text>
</comment>
<feature type="non-terminal residue" evidence="2">
    <location>
        <position position="64"/>
    </location>
</feature>
<dbReference type="PROSITE" id="PS51257">
    <property type="entry name" value="PROKAR_LIPOPROTEIN"/>
    <property type="match status" value="1"/>
</dbReference>
<protein>
    <recommendedName>
        <fullName evidence="4">Lipoprotein</fullName>
    </recommendedName>
</protein>
<evidence type="ECO:0000313" key="3">
    <source>
        <dbReference type="Proteomes" id="UP000033551"/>
    </source>
</evidence>
<reference evidence="2 3" key="1">
    <citation type="submission" date="2015-02" db="EMBL/GenBank/DDBJ databases">
        <authorList>
            <person name="Ju K.-S."/>
            <person name="Doroghazi J.R."/>
            <person name="Metcalf W."/>
        </authorList>
    </citation>
    <scope>NUCLEOTIDE SEQUENCE [LARGE SCALE GENOMIC DNA]</scope>
    <source>
        <strain evidence="2 3">NRRL ISP-5550</strain>
    </source>
</reference>
<proteinExistence type="predicted"/>
<keyword evidence="3" id="KW-1185">Reference proteome</keyword>
<accession>A0A0F4IP51</accession>
<dbReference type="Proteomes" id="UP000033551">
    <property type="component" value="Unassembled WGS sequence"/>
</dbReference>
<name>A0A0F4IP51_9ACTN</name>
<evidence type="ECO:0000256" key="1">
    <source>
        <dbReference type="SAM" id="SignalP"/>
    </source>
</evidence>
<feature type="chain" id="PRO_5002470275" description="Lipoprotein" evidence="1">
    <location>
        <begin position="23"/>
        <end position="64"/>
    </location>
</feature>